<dbReference type="PANTHER" id="PTHR23011:SF28">
    <property type="entry name" value="CYCLIC NUCLEOTIDE-BINDING DOMAIN CONTAINING PROTEIN"/>
    <property type="match status" value="1"/>
</dbReference>
<evidence type="ECO:0000259" key="2">
    <source>
        <dbReference type="PROSITE" id="PS50042"/>
    </source>
</evidence>
<dbReference type="RefSeq" id="XP_006823514.1">
    <property type="nucleotide sequence ID" value="XM_006823451.1"/>
</dbReference>
<dbReference type="PANTHER" id="PTHR23011">
    <property type="entry name" value="CYCLIC NUCLEOTIDE-BINDING DOMAIN CONTAINING PROTEIN"/>
    <property type="match status" value="1"/>
</dbReference>
<evidence type="ECO:0000313" key="4">
    <source>
        <dbReference type="RefSeq" id="XP_006823514.1"/>
    </source>
</evidence>
<protein>
    <submittedName>
        <fullName evidence="4">Uncharacterized protein LOC102803708</fullName>
    </submittedName>
</protein>
<dbReference type="InterPro" id="IPR018490">
    <property type="entry name" value="cNMP-bd_dom_sf"/>
</dbReference>
<evidence type="ECO:0000256" key="1">
    <source>
        <dbReference type="SAM" id="MobiDB-lite"/>
    </source>
</evidence>
<feature type="region of interest" description="Disordered" evidence="1">
    <location>
        <begin position="411"/>
        <end position="430"/>
    </location>
</feature>
<sequence length="630" mass="71514">MTEVADKQIQLRSLDRLARRRRRLRDVVFNKKTMDPQMLEEKRRQRIQETLNRMNNNETIVKNPMMAHSRYLMPTVGDHVRSNGTHVLLPTLTPYRQTTDCMLSNDKETDTDAKRLSSKILNKFRLAALCMIISYRLVKKYALRKSDRDMLDFFSALKNTNLLQFDHKVRVSPATEHVLGLHPSARKPELLRRVQAELHNTKSVAEYPVAMQQQISKYGSYVTYGSERVVIRYGQRPHAFYFLLSGSAILVEGDPEQVGRAVRIMKEGESFGDFIDIFMAGGMKNFTDSSNNTFLKSGAVAVSDSNKSEWIYIIKSGSCSVLKMLKRPDNSITQARKKLLSKYPSLPTSRKRRKLKSAIRKFNHQDVLNKKSVAAIHRTGRQLTRRTSTASMSSFMPQVAHNEVAESNIEEEAENEDEGLLPPLKGNRLNPEAHRKIGSYGARKMSTVTFAQGPFLTHSLPLGTPAINTAIDARRRRMAIKVKPRPPRADSVLSTASQQSSMSSNSVFSKNLYANSIGASQNHKNNVFIKLDILERGSVFGLLDVAFGDQPSLSLVSNGAECILISKKFYLKYASEANIKSIVKEMRPYPSEETLTADLEQKINWTSFRKDRYHSAIGRRKPLRRTQIKL</sequence>
<evidence type="ECO:0000313" key="3">
    <source>
        <dbReference type="Proteomes" id="UP000694865"/>
    </source>
</evidence>
<name>A0ABM0MU23_SACKO</name>
<dbReference type="InterPro" id="IPR000595">
    <property type="entry name" value="cNMP-bd_dom"/>
</dbReference>
<feature type="domain" description="Cyclic nucleotide-binding" evidence="2">
    <location>
        <begin position="222"/>
        <end position="273"/>
    </location>
</feature>
<dbReference type="Gene3D" id="2.60.120.10">
    <property type="entry name" value="Jelly Rolls"/>
    <property type="match status" value="1"/>
</dbReference>
<dbReference type="CDD" id="cd00038">
    <property type="entry name" value="CAP_ED"/>
    <property type="match status" value="1"/>
</dbReference>
<proteinExistence type="predicted"/>
<organism evidence="3 4">
    <name type="scientific">Saccoglossus kowalevskii</name>
    <name type="common">Acorn worm</name>
    <dbReference type="NCBI Taxonomy" id="10224"/>
    <lineage>
        <taxon>Eukaryota</taxon>
        <taxon>Metazoa</taxon>
        <taxon>Hemichordata</taxon>
        <taxon>Enteropneusta</taxon>
        <taxon>Harrimaniidae</taxon>
        <taxon>Saccoglossus</taxon>
    </lineage>
</organism>
<dbReference type="InterPro" id="IPR014710">
    <property type="entry name" value="RmlC-like_jellyroll"/>
</dbReference>
<dbReference type="PROSITE" id="PS50042">
    <property type="entry name" value="CNMP_BINDING_3"/>
    <property type="match status" value="1"/>
</dbReference>
<gene>
    <name evidence="4" type="primary">LOC102803708</name>
</gene>
<reference evidence="4" key="1">
    <citation type="submission" date="2025-08" db="UniProtKB">
        <authorList>
            <consortium name="RefSeq"/>
        </authorList>
    </citation>
    <scope>IDENTIFICATION</scope>
    <source>
        <tissue evidence="4">Testes</tissue>
    </source>
</reference>
<dbReference type="GeneID" id="102803708"/>
<keyword evidence="3" id="KW-1185">Reference proteome</keyword>
<accession>A0ABM0MU23</accession>
<dbReference type="SUPFAM" id="SSF51206">
    <property type="entry name" value="cAMP-binding domain-like"/>
    <property type="match status" value="1"/>
</dbReference>
<dbReference type="Proteomes" id="UP000694865">
    <property type="component" value="Unplaced"/>
</dbReference>